<feature type="chain" id="PRO_5004680705" description="cellulase" evidence="8">
    <location>
        <begin position="19"/>
        <end position="224"/>
    </location>
</feature>
<evidence type="ECO:0000256" key="5">
    <source>
        <dbReference type="ARBA" id="ARBA00023001"/>
    </source>
</evidence>
<dbReference type="Gene3D" id="1.50.10.10">
    <property type="match status" value="1"/>
</dbReference>
<dbReference type="GO" id="GO:0030245">
    <property type="term" value="P:cellulose catabolic process"/>
    <property type="evidence" value="ECO:0007669"/>
    <property type="project" value="UniProtKB-KW"/>
</dbReference>
<dbReference type="InterPro" id="IPR002037">
    <property type="entry name" value="Glyco_hydro_8"/>
</dbReference>
<evidence type="ECO:0000256" key="6">
    <source>
        <dbReference type="ARBA" id="ARBA00023295"/>
    </source>
</evidence>
<evidence type="ECO:0000256" key="2">
    <source>
        <dbReference type="ARBA" id="ARBA00009209"/>
    </source>
</evidence>
<comment type="similarity">
    <text evidence="2">Belongs to the glycosyl hydrolase 8 (cellulase D) family.</text>
</comment>
<comment type="caution">
    <text evidence="9">The sequence shown here is derived from an EMBL/GenBank/DDBJ whole genome shotgun (WGS) entry which is preliminary data.</text>
</comment>
<dbReference type="InterPro" id="IPR012341">
    <property type="entry name" value="6hp_glycosidase-like_sf"/>
</dbReference>
<dbReference type="Proteomes" id="UP000017148">
    <property type="component" value="Unassembled WGS sequence"/>
</dbReference>
<evidence type="ECO:0000313" key="9">
    <source>
        <dbReference type="EMBL" id="ERP32072.1"/>
    </source>
</evidence>
<dbReference type="GO" id="GO:0008810">
    <property type="term" value="F:cellulase activity"/>
    <property type="evidence" value="ECO:0007669"/>
    <property type="project" value="UniProtKB-EC"/>
</dbReference>
<keyword evidence="5" id="KW-0136">Cellulose degradation</keyword>
<evidence type="ECO:0000256" key="7">
    <source>
        <dbReference type="ARBA" id="ARBA00023326"/>
    </source>
</evidence>
<keyword evidence="6" id="KW-0326">Glycosidase</keyword>
<dbReference type="SUPFAM" id="SSF48208">
    <property type="entry name" value="Six-hairpin glycosidases"/>
    <property type="match status" value="1"/>
</dbReference>
<feature type="signal peptide" evidence="8">
    <location>
        <begin position="1"/>
        <end position="18"/>
    </location>
</feature>
<gene>
    <name evidence="9" type="ORF">CALK_1059</name>
</gene>
<name>U7DAB1_9BACT</name>
<sequence>MAVSFLLCLFFLCVPVAARVHRPFPQEVDYSRIYQVSEHTPSEVVATYYSRWKDAYLMEYEFTNGAYENSGRGYVLQAETNPSDVSGLGETISQSEAHGWAMIITVLMAGEERQAREIFDGLYRVFRNWSCKEHDDLMSWAVPLDGDLSSDRRLPSATDGDMDVAYALLLAHEQWGEEVLKGLISPIKRLLFVLLQPLKKIISSMHRRSIPKRSFSPPWYWDKS</sequence>
<evidence type="ECO:0000256" key="3">
    <source>
        <dbReference type="ARBA" id="ARBA00012601"/>
    </source>
</evidence>
<dbReference type="EC" id="3.2.1.4" evidence="3"/>
<dbReference type="RefSeq" id="WP_022636547.1">
    <property type="nucleotide sequence ID" value="NZ_ASJR01000007.1"/>
</dbReference>
<reference evidence="9 10" key="1">
    <citation type="journal article" date="2013" name="Environ. Microbiol.">
        <title>Genome analysis of Chitinivibrio alkaliphilus gen. nov., sp. nov., a novel extremely haloalkaliphilic anaerobic chitinolytic bacterium from the candidate phylum Termite Group 3.</title>
        <authorList>
            <person name="Sorokin D.Y."/>
            <person name="Gumerov V.M."/>
            <person name="Rakitin A.L."/>
            <person name="Beletsky A.V."/>
            <person name="Damste J.S."/>
            <person name="Muyzer G."/>
            <person name="Mardanov A.V."/>
            <person name="Ravin N.V."/>
        </authorList>
    </citation>
    <scope>NUCLEOTIDE SEQUENCE [LARGE SCALE GENOMIC DNA]</scope>
    <source>
        <strain evidence="9 10">ACht1</strain>
    </source>
</reference>
<keyword evidence="7" id="KW-0119">Carbohydrate metabolism</keyword>
<proteinExistence type="inferred from homology"/>
<dbReference type="InterPro" id="IPR008928">
    <property type="entry name" value="6-hairpin_glycosidase_sf"/>
</dbReference>
<keyword evidence="8" id="KW-0732">Signal</keyword>
<protein>
    <recommendedName>
        <fullName evidence="3">cellulase</fullName>
        <ecNumber evidence="3">3.2.1.4</ecNumber>
    </recommendedName>
</protein>
<dbReference type="Pfam" id="PF01270">
    <property type="entry name" value="Glyco_hydro_8"/>
    <property type="match status" value="1"/>
</dbReference>
<dbReference type="PRINTS" id="PR00735">
    <property type="entry name" value="GLHYDRLASE8"/>
</dbReference>
<accession>U7DAB1</accession>
<keyword evidence="4 9" id="KW-0378">Hydrolase</keyword>
<dbReference type="EMBL" id="ASJR01000007">
    <property type="protein sequence ID" value="ERP32072.1"/>
    <property type="molecule type" value="Genomic_DNA"/>
</dbReference>
<keyword evidence="7" id="KW-0624">Polysaccharide degradation</keyword>
<evidence type="ECO:0000256" key="1">
    <source>
        <dbReference type="ARBA" id="ARBA00000966"/>
    </source>
</evidence>
<organism evidence="9 10">
    <name type="scientific">Chitinivibrio alkaliphilus ACht1</name>
    <dbReference type="NCBI Taxonomy" id="1313304"/>
    <lineage>
        <taxon>Bacteria</taxon>
        <taxon>Pseudomonadati</taxon>
        <taxon>Fibrobacterota</taxon>
        <taxon>Chitinivibrionia</taxon>
        <taxon>Chitinivibrionales</taxon>
        <taxon>Chitinivibrionaceae</taxon>
        <taxon>Chitinivibrio</taxon>
    </lineage>
</organism>
<dbReference type="AlphaFoldDB" id="U7DAB1"/>
<dbReference type="STRING" id="1313304.CALK_1059"/>
<dbReference type="eggNOG" id="COG3405">
    <property type="taxonomic scope" value="Bacteria"/>
</dbReference>
<keyword evidence="10" id="KW-1185">Reference proteome</keyword>
<evidence type="ECO:0000313" key="10">
    <source>
        <dbReference type="Proteomes" id="UP000017148"/>
    </source>
</evidence>
<dbReference type="OrthoDB" id="9803461at2"/>
<evidence type="ECO:0000256" key="4">
    <source>
        <dbReference type="ARBA" id="ARBA00022801"/>
    </source>
</evidence>
<comment type="catalytic activity">
    <reaction evidence="1">
        <text>Endohydrolysis of (1-&gt;4)-beta-D-glucosidic linkages in cellulose, lichenin and cereal beta-D-glucans.</text>
        <dbReference type="EC" id="3.2.1.4"/>
    </reaction>
</comment>
<evidence type="ECO:0000256" key="8">
    <source>
        <dbReference type="SAM" id="SignalP"/>
    </source>
</evidence>